<dbReference type="AlphaFoldDB" id="A0A9P4QR42"/>
<dbReference type="InterPro" id="IPR053144">
    <property type="entry name" value="Acetyltransferase_Butenolide"/>
</dbReference>
<name>A0A9P4QR42_9PLEO</name>
<keyword evidence="3" id="KW-1185">Reference proteome</keyword>
<dbReference type="InterPro" id="IPR016181">
    <property type="entry name" value="Acyl_CoA_acyltransferase"/>
</dbReference>
<gene>
    <name evidence="2" type="ORF">EJ04DRAFT_65982</name>
</gene>
<dbReference type="PANTHER" id="PTHR43233">
    <property type="entry name" value="FAMILY N-ACETYLTRANSFERASE, PUTATIVE (AFU_ORTHOLOGUE AFUA_6G03350)-RELATED"/>
    <property type="match status" value="1"/>
</dbReference>
<dbReference type="Proteomes" id="UP000799444">
    <property type="component" value="Unassembled WGS sequence"/>
</dbReference>
<dbReference type="EMBL" id="ML996242">
    <property type="protein sequence ID" value="KAF2729544.1"/>
    <property type="molecule type" value="Genomic_DNA"/>
</dbReference>
<proteinExistence type="predicted"/>
<reference evidence="2" key="1">
    <citation type="journal article" date="2020" name="Stud. Mycol.">
        <title>101 Dothideomycetes genomes: a test case for predicting lifestyles and emergence of pathogens.</title>
        <authorList>
            <person name="Haridas S."/>
            <person name="Albert R."/>
            <person name="Binder M."/>
            <person name="Bloem J."/>
            <person name="Labutti K."/>
            <person name="Salamov A."/>
            <person name="Andreopoulos B."/>
            <person name="Baker S."/>
            <person name="Barry K."/>
            <person name="Bills G."/>
            <person name="Bluhm B."/>
            <person name="Cannon C."/>
            <person name="Castanera R."/>
            <person name="Culley D."/>
            <person name="Daum C."/>
            <person name="Ezra D."/>
            <person name="Gonzalez J."/>
            <person name="Henrissat B."/>
            <person name="Kuo A."/>
            <person name="Liang C."/>
            <person name="Lipzen A."/>
            <person name="Lutzoni F."/>
            <person name="Magnuson J."/>
            <person name="Mondo S."/>
            <person name="Nolan M."/>
            <person name="Ohm R."/>
            <person name="Pangilinan J."/>
            <person name="Park H.-J."/>
            <person name="Ramirez L."/>
            <person name="Alfaro M."/>
            <person name="Sun H."/>
            <person name="Tritt A."/>
            <person name="Yoshinaga Y."/>
            <person name="Zwiers L.-H."/>
            <person name="Turgeon B."/>
            <person name="Goodwin S."/>
            <person name="Spatafora J."/>
            <person name="Crous P."/>
            <person name="Grigoriev I."/>
        </authorList>
    </citation>
    <scope>NUCLEOTIDE SEQUENCE</scope>
    <source>
        <strain evidence="2">CBS 125425</strain>
    </source>
</reference>
<feature type="domain" description="N-acetyltransferase" evidence="1">
    <location>
        <begin position="54"/>
        <end position="138"/>
    </location>
</feature>
<evidence type="ECO:0000313" key="2">
    <source>
        <dbReference type="EMBL" id="KAF2729544.1"/>
    </source>
</evidence>
<accession>A0A9P4QR42</accession>
<evidence type="ECO:0000259" key="1">
    <source>
        <dbReference type="Pfam" id="PF00583"/>
    </source>
</evidence>
<comment type="caution">
    <text evidence="2">The sequence shown here is derived from an EMBL/GenBank/DDBJ whole genome shotgun (WGS) entry which is preliminary data.</text>
</comment>
<organism evidence="2 3">
    <name type="scientific">Polyplosphaeria fusca</name>
    <dbReference type="NCBI Taxonomy" id="682080"/>
    <lineage>
        <taxon>Eukaryota</taxon>
        <taxon>Fungi</taxon>
        <taxon>Dikarya</taxon>
        <taxon>Ascomycota</taxon>
        <taxon>Pezizomycotina</taxon>
        <taxon>Dothideomycetes</taxon>
        <taxon>Pleosporomycetidae</taxon>
        <taxon>Pleosporales</taxon>
        <taxon>Tetraplosphaeriaceae</taxon>
        <taxon>Polyplosphaeria</taxon>
    </lineage>
</organism>
<protein>
    <submittedName>
        <fullName evidence="2">Acetyltransferase</fullName>
    </submittedName>
</protein>
<dbReference type="GO" id="GO:0016747">
    <property type="term" value="F:acyltransferase activity, transferring groups other than amino-acyl groups"/>
    <property type="evidence" value="ECO:0007669"/>
    <property type="project" value="InterPro"/>
</dbReference>
<dbReference type="InterPro" id="IPR000182">
    <property type="entry name" value="GNAT_dom"/>
</dbReference>
<dbReference type="PANTHER" id="PTHR43233:SF1">
    <property type="entry name" value="FAMILY N-ACETYLTRANSFERASE, PUTATIVE (AFU_ORTHOLOGUE AFUA_6G03350)-RELATED"/>
    <property type="match status" value="1"/>
</dbReference>
<dbReference type="OrthoDB" id="10039976at2759"/>
<sequence>MDTKEWRRTLNGQTFLISTSRSLLSHAFVQQAFGTQAMYWAKPTSDANMKTLLDNSCTLGLYKTEDGEATKTPIGLGRVITDYVTFAFLTDVYIVDESRRLGLGRWLINCCKELFLDMADLRFVLLLTGSESAQAMYEDELAMDVLGKSESGPTVMGVRKAKLQDQRVKSGLAGA</sequence>
<evidence type="ECO:0000313" key="3">
    <source>
        <dbReference type="Proteomes" id="UP000799444"/>
    </source>
</evidence>
<dbReference type="Gene3D" id="3.40.630.30">
    <property type="match status" value="1"/>
</dbReference>
<dbReference type="Pfam" id="PF00583">
    <property type="entry name" value="Acetyltransf_1"/>
    <property type="match status" value="1"/>
</dbReference>
<dbReference type="SUPFAM" id="SSF55729">
    <property type="entry name" value="Acyl-CoA N-acyltransferases (Nat)"/>
    <property type="match status" value="1"/>
</dbReference>